<reference evidence="1 2" key="1">
    <citation type="journal article" date="2015" name="Mol. Plant Microbe Interact.">
        <title>Genome, transcriptome, and functional analyses of Penicillium expansum provide new insights into secondary metabolism and pathogenicity.</title>
        <authorList>
            <person name="Ballester A.R."/>
            <person name="Marcet-Houben M."/>
            <person name="Levin E."/>
            <person name="Sela N."/>
            <person name="Selma-Lazaro C."/>
            <person name="Carmona L."/>
            <person name="Wisniewski M."/>
            <person name="Droby S."/>
            <person name="Gonzalez-Candelas L."/>
            <person name="Gabaldon T."/>
        </authorList>
    </citation>
    <scope>NUCLEOTIDE SEQUENCE [LARGE SCALE GENOMIC DNA]</scope>
    <source>
        <strain evidence="1 2">MD-8</strain>
    </source>
</reference>
<dbReference type="AlphaFoldDB" id="A0A0A2IM90"/>
<evidence type="ECO:0000313" key="1">
    <source>
        <dbReference type="EMBL" id="KGO52788.1"/>
    </source>
</evidence>
<organism evidence="1 2">
    <name type="scientific">Penicillium expansum</name>
    <name type="common">Blue mold rot fungus</name>
    <dbReference type="NCBI Taxonomy" id="27334"/>
    <lineage>
        <taxon>Eukaryota</taxon>
        <taxon>Fungi</taxon>
        <taxon>Dikarya</taxon>
        <taxon>Ascomycota</taxon>
        <taxon>Pezizomycotina</taxon>
        <taxon>Eurotiomycetes</taxon>
        <taxon>Eurotiomycetidae</taxon>
        <taxon>Eurotiales</taxon>
        <taxon>Aspergillaceae</taxon>
        <taxon>Penicillium</taxon>
    </lineage>
</organism>
<dbReference type="Gene3D" id="3.90.180.10">
    <property type="entry name" value="Medium-chain alcohol dehydrogenases, catalytic domain"/>
    <property type="match status" value="1"/>
</dbReference>
<comment type="caution">
    <text evidence="1">The sequence shown here is derived from an EMBL/GenBank/DDBJ whole genome shotgun (WGS) entry which is preliminary data.</text>
</comment>
<dbReference type="EMBL" id="JQFZ01000259">
    <property type="protein sequence ID" value="KGO52788.1"/>
    <property type="molecule type" value="Genomic_DNA"/>
</dbReference>
<dbReference type="Proteomes" id="UP000030143">
    <property type="component" value="Unassembled WGS sequence"/>
</dbReference>
<dbReference type="SUPFAM" id="SSF50129">
    <property type="entry name" value="GroES-like"/>
    <property type="match status" value="1"/>
</dbReference>
<keyword evidence="2" id="KW-1185">Reference proteome</keyword>
<dbReference type="InterPro" id="IPR011032">
    <property type="entry name" value="GroES-like_sf"/>
</dbReference>
<dbReference type="GeneID" id="27681012"/>
<dbReference type="STRING" id="27334.A0A0A2IM90"/>
<dbReference type="VEuPathDB" id="FungiDB:PEXP_094800"/>
<dbReference type="RefSeq" id="XP_016595491.1">
    <property type="nucleotide sequence ID" value="XM_016745592.1"/>
</dbReference>
<proteinExistence type="predicted"/>
<gene>
    <name evidence="1" type="ORF">PEX2_083220</name>
</gene>
<dbReference type="Gene3D" id="3.40.50.720">
    <property type="entry name" value="NAD(P)-binding Rossmann-like Domain"/>
    <property type="match status" value="1"/>
</dbReference>
<evidence type="ECO:0000313" key="2">
    <source>
        <dbReference type="Proteomes" id="UP000030143"/>
    </source>
</evidence>
<name>A0A0A2IM90_PENEN</name>
<dbReference type="PhylomeDB" id="A0A0A2IM90"/>
<protein>
    <recommendedName>
        <fullName evidence="3">Alcohol dehydrogenase superfamily, zinc-type</fullName>
    </recommendedName>
</protein>
<sequence length="188" mass="19352">MSLASASTANPSLTELEDPPMCSTHNCQLINYAAQMEGSAHGHTSRGRPSALHTPGPGQLVVRNAAIGINPFCVGDCVLAMAGLIPSNNTTEGAFQLYTVTREWLTTPQPSHISFEQACALPLALIVAGVGLSRVVITAGGASSVAGTAGLGATDVVDYSSPIMGDKLLAAMRWRQLTGGGEPCEADF</sequence>
<dbReference type="HOGENOM" id="CLU_1441506_0_0_1"/>
<evidence type="ECO:0008006" key="3">
    <source>
        <dbReference type="Google" id="ProtNLM"/>
    </source>
</evidence>
<accession>A0A0A2IM90</accession>